<reference evidence="1" key="1">
    <citation type="submission" date="2021-05" db="EMBL/GenBank/DDBJ databases">
        <authorList>
            <person name="Pan Q."/>
            <person name="Jouanno E."/>
            <person name="Zahm M."/>
            <person name="Klopp C."/>
            <person name="Cabau C."/>
            <person name="Louis A."/>
            <person name="Berthelot C."/>
            <person name="Parey E."/>
            <person name="Roest Crollius H."/>
            <person name="Montfort J."/>
            <person name="Robinson-Rechavi M."/>
            <person name="Bouchez O."/>
            <person name="Lampietro C."/>
            <person name="Lopez Roques C."/>
            <person name="Donnadieu C."/>
            <person name="Postlethwait J."/>
            <person name="Bobe J."/>
            <person name="Dillon D."/>
            <person name="Chandos A."/>
            <person name="von Hippel F."/>
            <person name="Guiguen Y."/>
        </authorList>
    </citation>
    <scope>NUCLEOTIDE SEQUENCE</scope>
    <source>
        <strain evidence="1">YG-Jan2019</strain>
    </source>
</reference>
<organism evidence="1 2">
    <name type="scientific">Dallia pectoralis</name>
    <name type="common">Alaska blackfish</name>
    <dbReference type="NCBI Taxonomy" id="75939"/>
    <lineage>
        <taxon>Eukaryota</taxon>
        <taxon>Metazoa</taxon>
        <taxon>Chordata</taxon>
        <taxon>Craniata</taxon>
        <taxon>Vertebrata</taxon>
        <taxon>Euteleostomi</taxon>
        <taxon>Actinopterygii</taxon>
        <taxon>Neopterygii</taxon>
        <taxon>Teleostei</taxon>
        <taxon>Protacanthopterygii</taxon>
        <taxon>Esociformes</taxon>
        <taxon>Umbridae</taxon>
        <taxon>Dallia</taxon>
    </lineage>
</organism>
<gene>
    <name evidence="1" type="ORF">DPEC_G00321610</name>
</gene>
<accession>A0ACC2FAD2</accession>
<name>A0ACC2FAD2_DALPE</name>
<sequence length="106" mass="11430">MYLGPISILLLRSIRLCLFVHVSPRGLRYASETEGNHWAWRLAEAPGEWSATTLTRSGQPVTLSLSHGPFTPPLPPSVLPKGLKCQLGGLGGLARRTVEKGVDSTV</sequence>
<proteinExistence type="predicted"/>
<keyword evidence="2" id="KW-1185">Reference proteome</keyword>
<comment type="caution">
    <text evidence="1">The sequence shown here is derived from an EMBL/GenBank/DDBJ whole genome shotgun (WGS) entry which is preliminary data.</text>
</comment>
<protein>
    <submittedName>
        <fullName evidence="1">Uncharacterized protein</fullName>
    </submittedName>
</protein>
<dbReference type="Proteomes" id="UP001157502">
    <property type="component" value="Chromosome 31"/>
</dbReference>
<evidence type="ECO:0000313" key="2">
    <source>
        <dbReference type="Proteomes" id="UP001157502"/>
    </source>
</evidence>
<dbReference type="EMBL" id="CM055758">
    <property type="protein sequence ID" value="KAJ7988247.1"/>
    <property type="molecule type" value="Genomic_DNA"/>
</dbReference>
<evidence type="ECO:0000313" key="1">
    <source>
        <dbReference type="EMBL" id="KAJ7988247.1"/>
    </source>
</evidence>